<comment type="similarity">
    <text evidence="2 9">Belongs to the ketopantoate reductase family.</text>
</comment>
<name>A0A6J4V266_9BACT</name>
<dbReference type="Gene3D" id="3.40.50.720">
    <property type="entry name" value="NAD(P)-binding Rossmann-like Domain"/>
    <property type="match status" value="1"/>
</dbReference>
<comment type="catalytic activity">
    <reaction evidence="8 9">
        <text>(R)-pantoate + NADP(+) = 2-dehydropantoate + NADPH + H(+)</text>
        <dbReference type="Rhea" id="RHEA:16233"/>
        <dbReference type="ChEBI" id="CHEBI:11561"/>
        <dbReference type="ChEBI" id="CHEBI:15378"/>
        <dbReference type="ChEBI" id="CHEBI:15980"/>
        <dbReference type="ChEBI" id="CHEBI:57783"/>
        <dbReference type="ChEBI" id="CHEBI:58349"/>
        <dbReference type="EC" id="1.1.1.169"/>
    </reaction>
</comment>
<evidence type="ECO:0000313" key="12">
    <source>
        <dbReference type="EMBL" id="CAA9566351.1"/>
    </source>
</evidence>
<organism evidence="12">
    <name type="scientific">uncultured Thermomicrobiales bacterium</name>
    <dbReference type="NCBI Taxonomy" id="1645740"/>
    <lineage>
        <taxon>Bacteria</taxon>
        <taxon>Pseudomonadati</taxon>
        <taxon>Thermomicrobiota</taxon>
        <taxon>Thermomicrobia</taxon>
        <taxon>Thermomicrobiales</taxon>
        <taxon>environmental samples</taxon>
    </lineage>
</organism>
<evidence type="ECO:0000256" key="3">
    <source>
        <dbReference type="ARBA" id="ARBA00013014"/>
    </source>
</evidence>
<proteinExistence type="inferred from homology"/>
<evidence type="ECO:0000256" key="9">
    <source>
        <dbReference type="RuleBase" id="RU362068"/>
    </source>
</evidence>
<dbReference type="GO" id="GO:0005737">
    <property type="term" value="C:cytoplasm"/>
    <property type="evidence" value="ECO:0007669"/>
    <property type="project" value="TreeGrafter"/>
</dbReference>
<feature type="domain" description="Ketopantoate reductase C-terminal" evidence="11">
    <location>
        <begin position="197"/>
        <end position="334"/>
    </location>
</feature>
<dbReference type="InterPro" id="IPR008927">
    <property type="entry name" value="6-PGluconate_DH-like_C_sf"/>
</dbReference>
<dbReference type="UniPathway" id="UPA00028">
    <property type="reaction ID" value="UER00004"/>
</dbReference>
<keyword evidence="9" id="KW-0566">Pantothenate biosynthesis</keyword>
<evidence type="ECO:0000256" key="2">
    <source>
        <dbReference type="ARBA" id="ARBA00007870"/>
    </source>
</evidence>
<dbReference type="Gene3D" id="1.10.1040.10">
    <property type="entry name" value="N-(1-d-carboxylethyl)-l-norvaline Dehydrogenase, domain 2"/>
    <property type="match status" value="1"/>
</dbReference>
<dbReference type="EMBL" id="CADCWM010000524">
    <property type="protein sequence ID" value="CAA9566351.1"/>
    <property type="molecule type" value="Genomic_DNA"/>
</dbReference>
<reference evidence="12" key="1">
    <citation type="submission" date="2020-02" db="EMBL/GenBank/DDBJ databases">
        <authorList>
            <person name="Meier V. D."/>
        </authorList>
    </citation>
    <scope>NUCLEOTIDE SEQUENCE</scope>
    <source>
        <strain evidence="12">AVDCRST_MAG88</strain>
    </source>
</reference>
<dbReference type="InterPro" id="IPR013752">
    <property type="entry name" value="KPA_reductase"/>
</dbReference>
<evidence type="ECO:0000256" key="5">
    <source>
        <dbReference type="ARBA" id="ARBA00022857"/>
    </source>
</evidence>
<dbReference type="InterPro" id="IPR051402">
    <property type="entry name" value="KPR-Related"/>
</dbReference>
<evidence type="ECO:0000259" key="11">
    <source>
        <dbReference type="Pfam" id="PF08546"/>
    </source>
</evidence>
<dbReference type="PANTHER" id="PTHR21708">
    <property type="entry name" value="PROBABLE 2-DEHYDROPANTOATE 2-REDUCTASE"/>
    <property type="match status" value="1"/>
</dbReference>
<keyword evidence="5 9" id="KW-0521">NADP</keyword>
<dbReference type="PANTHER" id="PTHR21708:SF26">
    <property type="entry name" value="2-DEHYDROPANTOATE 2-REDUCTASE"/>
    <property type="match status" value="1"/>
</dbReference>
<dbReference type="InterPro" id="IPR036291">
    <property type="entry name" value="NAD(P)-bd_dom_sf"/>
</dbReference>
<gene>
    <name evidence="12" type="ORF">AVDCRST_MAG88-1927</name>
</gene>
<sequence length="343" mass="35382">MTDVSAAPVLAFVGAGALGQTFAALLAQSGQSVTLLARPATAAQLRVAGAIRLRGAVDLAVPVAEAPAPVGRVDLTADPARLPDGAGLIFLTKAHDLPEAIAAVRAVWPRPRDNDAWVAGFQNGLQKDDLLADAFGAARVVAGATILSGQRGADGVVTVTSLGATYLGELAESDSPRVAAAIAALTRAGIPAEVPADIRSVLWSKACNAAGIFGVSALARIPASLILADHHFARVYLTLVRETASVGAAYGVEVGNYERFPPMRTYVTQPDAVTLAAIPAGPPPRGGSIPSMTQDLLANHPMEVEGVFGDLVARAERAGIAVPYLTFARDLLRGLDRVVRENQ</sequence>
<dbReference type="InterPro" id="IPR013332">
    <property type="entry name" value="KPR_N"/>
</dbReference>
<dbReference type="InterPro" id="IPR003710">
    <property type="entry name" value="ApbA"/>
</dbReference>
<dbReference type="GO" id="GO:0008677">
    <property type="term" value="F:2-dehydropantoate 2-reductase activity"/>
    <property type="evidence" value="ECO:0007669"/>
    <property type="project" value="UniProtKB-EC"/>
</dbReference>
<evidence type="ECO:0000256" key="1">
    <source>
        <dbReference type="ARBA" id="ARBA00004994"/>
    </source>
</evidence>
<dbReference type="InterPro" id="IPR013328">
    <property type="entry name" value="6PGD_dom2"/>
</dbReference>
<dbReference type="Pfam" id="PF02558">
    <property type="entry name" value="ApbA"/>
    <property type="match status" value="1"/>
</dbReference>
<evidence type="ECO:0000256" key="7">
    <source>
        <dbReference type="ARBA" id="ARBA00032024"/>
    </source>
</evidence>
<evidence type="ECO:0000259" key="10">
    <source>
        <dbReference type="Pfam" id="PF02558"/>
    </source>
</evidence>
<dbReference type="Pfam" id="PF08546">
    <property type="entry name" value="ApbA_C"/>
    <property type="match status" value="1"/>
</dbReference>
<comment type="pathway">
    <text evidence="1 9">Cofactor biosynthesis; (R)-pantothenate biosynthesis; (R)-pantoate from 3-methyl-2-oxobutanoate: step 2/2.</text>
</comment>
<dbReference type="SUPFAM" id="SSF51735">
    <property type="entry name" value="NAD(P)-binding Rossmann-fold domains"/>
    <property type="match status" value="1"/>
</dbReference>
<dbReference type="NCBIfam" id="TIGR00745">
    <property type="entry name" value="apbA_panE"/>
    <property type="match status" value="1"/>
</dbReference>
<keyword evidence="6 9" id="KW-0560">Oxidoreductase</keyword>
<evidence type="ECO:0000256" key="6">
    <source>
        <dbReference type="ARBA" id="ARBA00023002"/>
    </source>
</evidence>
<dbReference type="EC" id="1.1.1.169" evidence="3 9"/>
<dbReference type="SUPFAM" id="SSF48179">
    <property type="entry name" value="6-phosphogluconate dehydrogenase C-terminal domain-like"/>
    <property type="match status" value="1"/>
</dbReference>
<comment type="function">
    <text evidence="9">Catalyzes the NADPH-dependent reduction of ketopantoate into pantoic acid.</text>
</comment>
<dbReference type="GO" id="GO:0015940">
    <property type="term" value="P:pantothenate biosynthetic process"/>
    <property type="evidence" value="ECO:0007669"/>
    <property type="project" value="UniProtKB-UniPathway"/>
</dbReference>
<evidence type="ECO:0000256" key="4">
    <source>
        <dbReference type="ARBA" id="ARBA00019465"/>
    </source>
</evidence>
<accession>A0A6J4V266</accession>
<evidence type="ECO:0000256" key="8">
    <source>
        <dbReference type="ARBA" id="ARBA00048793"/>
    </source>
</evidence>
<feature type="domain" description="Ketopantoate reductase N-terminal" evidence="10">
    <location>
        <begin position="11"/>
        <end position="171"/>
    </location>
</feature>
<protein>
    <recommendedName>
        <fullName evidence="4 9">2-dehydropantoate 2-reductase</fullName>
        <ecNumber evidence="3 9">1.1.1.169</ecNumber>
    </recommendedName>
    <alternativeName>
        <fullName evidence="7 9">Ketopantoate reductase</fullName>
    </alternativeName>
</protein>
<dbReference type="AlphaFoldDB" id="A0A6J4V266"/>